<evidence type="ECO:0000313" key="8">
    <source>
        <dbReference type="EMBL" id="KAF7230181.1"/>
    </source>
</evidence>
<dbReference type="Pfam" id="PF13359">
    <property type="entry name" value="DDE_Tnp_4"/>
    <property type="match status" value="1"/>
</dbReference>
<comment type="caution">
    <text evidence="8">The sequence shown here is derived from an EMBL/GenBank/DDBJ whole genome shotgun (WGS) entry which is preliminary data.</text>
</comment>
<keyword evidence="3 6" id="KW-0863">Zinc-finger</keyword>
<dbReference type="SMART" id="SM00980">
    <property type="entry name" value="THAP"/>
    <property type="match status" value="1"/>
</dbReference>
<dbReference type="GO" id="GO:0003677">
    <property type="term" value="F:DNA binding"/>
    <property type="evidence" value="ECO:0007669"/>
    <property type="project" value="UniProtKB-UniRule"/>
</dbReference>
<dbReference type="OrthoDB" id="7331812at2759"/>
<evidence type="ECO:0000259" key="7">
    <source>
        <dbReference type="PROSITE" id="PS50950"/>
    </source>
</evidence>
<gene>
    <name evidence="8" type="ORF">G4P62_004016</name>
</gene>
<organism evidence="8 9">
    <name type="scientific">Nothobranchius furzeri</name>
    <name type="common">Turquoise killifish</name>
    <dbReference type="NCBI Taxonomy" id="105023"/>
    <lineage>
        <taxon>Eukaryota</taxon>
        <taxon>Metazoa</taxon>
        <taxon>Chordata</taxon>
        <taxon>Craniata</taxon>
        <taxon>Vertebrata</taxon>
        <taxon>Euteleostomi</taxon>
        <taxon>Actinopterygii</taxon>
        <taxon>Neopterygii</taxon>
        <taxon>Teleostei</taxon>
        <taxon>Neoteleostei</taxon>
        <taxon>Acanthomorphata</taxon>
        <taxon>Ovalentaria</taxon>
        <taxon>Atherinomorphae</taxon>
        <taxon>Cyprinodontiformes</taxon>
        <taxon>Nothobranchiidae</taxon>
        <taxon>Nothobranchius</taxon>
    </lineage>
</organism>
<evidence type="ECO:0000313" key="9">
    <source>
        <dbReference type="Proteomes" id="UP000822369"/>
    </source>
</evidence>
<comment type="cofactor">
    <cofactor evidence="1">
        <name>a divalent metal cation</name>
        <dbReference type="ChEBI" id="CHEBI:60240"/>
    </cofactor>
</comment>
<feature type="domain" description="THAP-type" evidence="7">
    <location>
        <begin position="10"/>
        <end position="86"/>
    </location>
</feature>
<evidence type="ECO:0000256" key="6">
    <source>
        <dbReference type="PROSITE-ProRule" id="PRU00309"/>
    </source>
</evidence>
<accession>A0A9D2Z0T2</accession>
<dbReference type="PROSITE" id="PS50950">
    <property type="entry name" value="ZF_THAP"/>
    <property type="match status" value="1"/>
</dbReference>
<feature type="unsure residue" description="D or N" evidence="8">
    <location>
        <position position="75"/>
    </location>
</feature>
<proteinExistence type="predicted"/>
<protein>
    <submittedName>
        <fullName evidence="8">LOC107377263-like protein</fullName>
    </submittedName>
</protein>
<evidence type="ECO:0000256" key="4">
    <source>
        <dbReference type="ARBA" id="ARBA00022833"/>
    </source>
</evidence>
<dbReference type="InterPro" id="IPR027805">
    <property type="entry name" value="Transposase_HTH_dom"/>
</dbReference>
<dbReference type="Pfam" id="PF05485">
    <property type="entry name" value="THAP"/>
    <property type="match status" value="1"/>
</dbReference>
<dbReference type="Proteomes" id="UP000822369">
    <property type="component" value="Chromosome 1"/>
</dbReference>
<dbReference type="EMBL" id="JAAVVJ010000001">
    <property type="protein sequence ID" value="KAF7230181.1"/>
    <property type="molecule type" value="Genomic_DNA"/>
</dbReference>
<evidence type="ECO:0000256" key="5">
    <source>
        <dbReference type="ARBA" id="ARBA00023125"/>
    </source>
</evidence>
<keyword evidence="2" id="KW-0479">Metal-binding</keyword>
<dbReference type="AlphaFoldDB" id="A0A9D2Z0T2"/>
<keyword evidence="5 6" id="KW-0238">DNA-binding</keyword>
<evidence type="ECO:0000256" key="3">
    <source>
        <dbReference type="ARBA" id="ARBA00022771"/>
    </source>
</evidence>
<dbReference type="InterPro" id="IPR006612">
    <property type="entry name" value="THAP_Znf"/>
</dbReference>
<dbReference type="Pfam" id="PF13613">
    <property type="entry name" value="HTH_Tnp_4"/>
    <property type="match status" value="1"/>
</dbReference>
<dbReference type="InterPro" id="IPR027806">
    <property type="entry name" value="HARBI1_dom"/>
</dbReference>
<dbReference type="GO" id="GO:0008270">
    <property type="term" value="F:zinc ion binding"/>
    <property type="evidence" value="ECO:0007669"/>
    <property type="project" value="UniProtKB-KW"/>
</dbReference>
<dbReference type="SUPFAM" id="SSF57716">
    <property type="entry name" value="Glucocorticoid receptor-like (DNA-binding domain)"/>
    <property type="match status" value="1"/>
</dbReference>
<evidence type="ECO:0000256" key="1">
    <source>
        <dbReference type="ARBA" id="ARBA00001968"/>
    </source>
</evidence>
<name>A0A9D2Z0T2_NOTFU</name>
<sequence length="621" mass="69576">MNSPPKITEMVFSCSAMGCTNRQGEYPNLSFHRFPKNDRERRSKWTAAIRRKYWEPGPYARVCGEHFILGKRSDDPNHPDYVPSIFSFSSPSARAQALKTKEKHLKPLEMKEKKPSDTEEKVVPLAEADATEATDHKPPCALYFTKVTHQNPASDVPEPTALPKQHHSSEFRADAKEAVPQIPAFTLFITNVLQQNPGIATLPKQQPSSNVTAEVADCGHRNPPSNVPDTLALLDWHHSVPGLGHQNPTLKVYASTGLQDQHHSPESRVDVSELIHQCPQIKAEPSEHEHQISKLAVLKMEVQADEALSGIVDVHKLVQSLNTECQFLKDKVCELETKLKHQTFQISLTSDAKVEYFTGLPNKRTYELLLTYVSSVFPSSCSLEPSQELLMTLIKLRLNLTDELLGHLFGTEQSTVSTIFQRWVKVVADRLQSLVLWPDREEFRRSLPKCYQSKFKNCVSIAHCLEVLVEPGAETHTSDKEHNTVKFLISITPEGTISFVSKPSKDCISNRVLLENVEFLQNLQPRDLVLPAWGFEANDRGGLFCAEVETSLTGGSVKWFNFRYVASSEENVQVKAHVKRLIGMLRQKYPILGSTVPLGLAKQIVVICSALCNLCETFASG</sequence>
<dbReference type="PANTHER" id="PTHR23080">
    <property type="entry name" value="THAP DOMAIN PROTEIN"/>
    <property type="match status" value="1"/>
</dbReference>
<dbReference type="KEGG" id="nfu:107377263"/>
<reference evidence="8" key="1">
    <citation type="submission" date="2020-03" db="EMBL/GenBank/DDBJ databases">
        <title>Intra-Species Differences in Population Size shape Life History and Genome Evolution.</title>
        <authorList>
            <person name="Willemsen D."/>
            <person name="Cui R."/>
            <person name="Valenzano D.R."/>
        </authorList>
    </citation>
    <scope>NUCLEOTIDE SEQUENCE</scope>
    <source>
        <strain evidence="8">GRZ</strain>
        <tissue evidence="8">Whole</tissue>
    </source>
</reference>
<evidence type="ECO:0000256" key="2">
    <source>
        <dbReference type="ARBA" id="ARBA00022723"/>
    </source>
</evidence>
<keyword evidence="4" id="KW-0862">Zinc</keyword>